<evidence type="ECO:0000256" key="5">
    <source>
        <dbReference type="ARBA" id="ARBA00023157"/>
    </source>
</evidence>
<feature type="domain" description="Pepsin inhibitor-3-like repeated" evidence="9">
    <location>
        <begin position="39"/>
        <end position="89"/>
    </location>
</feature>
<feature type="chain" id="PRO_5042094191" evidence="8">
    <location>
        <begin position="17"/>
        <end position="255"/>
    </location>
</feature>
<evidence type="ECO:0000256" key="4">
    <source>
        <dbReference type="ARBA" id="ARBA00022729"/>
    </source>
</evidence>
<dbReference type="Pfam" id="PF06394">
    <property type="entry name" value="Pepsin-I3"/>
    <property type="match status" value="2"/>
</dbReference>
<evidence type="ECO:0000256" key="7">
    <source>
        <dbReference type="SAM" id="MobiDB-lite"/>
    </source>
</evidence>
<dbReference type="AlphaFoldDB" id="A0AAF3E9Y5"/>
<dbReference type="WBParaSite" id="MBELARI_LOCUS10730">
    <property type="protein sequence ID" value="MBELARI_LOCUS10730"/>
    <property type="gene ID" value="MBELARI_LOCUS10730"/>
</dbReference>
<keyword evidence="4 8" id="KW-0732">Signal</keyword>
<evidence type="ECO:0000256" key="8">
    <source>
        <dbReference type="SAM" id="SignalP"/>
    </source>
</evidence>
<reference evidence="11" key="1">
    <citation type="submission" date="2024-02" db="UniProtKB">
        <authorList>
            <consortium name="WormBaseParasite"/>
        </authorList>
    </citation>
    <scope>IDENTIFICATION</scope>
</reference>
<dbReference type="Gene3D" id="3.30.1120.50">
    <property type="entry name" value="Pepsin inhibitor-3"/>
    <property type="match status" value="2"/>
</dbReference>
<evidence type="ECO:0000256" key="1">
    <source>
        <dbReference type="ARBA" id="ARBA00004613"/>
    </source>
</evidence>
<comment type="subcellular location">
    <subcellularLocation>
        <location evidence="1">Secreted</location>
    </subcellularLocation>
</comment>
<proteinExistence type="inferred from homology"/>
<dbReference type="InterPro" id="IPR038412">
    <property type="entry name" value="Pepsin-I3_sf"/>
</dbReference>
<dbReference type="Proteomes" id="UP000887575">
    <property type="component" value="Unassembled WGS sequence"/>
</dbReference>
<keyword evidence="3" id="KW-0964">Secreted</keyword>
<feature type="domain" description="Pepsin inhibitor-3-like repeated" evidence="9">
    <location>
        <begin position="116"/>
        <end position="184"/>
    </location>
</feature>
<keyword evidence="5" id="KW-1015">Disulfide bond</keyword>
<feature type="coiled-coil region" evidence="6">
    <location>
        <begin position="55"/>
        <end position="93"/>
    </location>
</feature>
<dbReference type="PANTHER" id="PTHR37969">
    <property type="entry name" value="PROTEIN CBG07421-RELATED"/>
    <property type="match status" value="1"/>
</dbReference>
<dbReference type="InterPro" id="IPR051901">
    <property type="entry name" value="Protease_Inhibitor_I33"/>
</dbReference>
<comment type="similarity">
    <text evidence="2">Belongs to the protease inhibitor I33 family.</text>
</comment>
<evidence type="ECO:0000259" key="9">
    <source>
        <dbReference type="Pfam" id="PF06394"/>
    </source>
</evidence>
<dbReference type="PANTHER" id="PTHR37969:SF4">
    <property type="entry name" value="PEPSIN INHIBITOR-3-LIKE REPEATED DOMAIN-CONTAINING PROTEIN"/>
    <property type="match status" value="1"/>
</dbReference>
<dbReference type="InterPro" id="IPR010480">
    <property type="entry name" value="Pepsin-I3"/>
</dbReference>
<protein>
    <submittedName>
        <fullName evidence="11">Pepsin inhibitor-3-like repeated domain-containing protein</fullName>
    </submittedName>
</protein>
<dbReference type="SUPFAM" id="SSF55149">
    <property type="entry name" value="Pepsin inhibitor-3"/>
    <property type="match status" value="1"/>
</dbReference>
<evidence type="ECO:0000313" key="11">
    <source>
        <dbReference type="WBParaSite" id="MBELARI_LOCUS10730"/>
    </source>
</evidence>
<evidence type="ECO:0000256" key="2">
    <source>
        <dbReference type="ARBA" id="ARBA00008019"/>
    </source>
</evidence>
<feature type="signal peptide" evidence="8">
    <location>
        <begin position="1"/>
        <end position="16"/>
    </location>
</feature>
<feature type="region of interest" description="Disordered" evidence="7">
    <location>
        <begin position="192"/>
        <end position="255"/>
    </location>
</feature>
<evidence type="ECO:0000313" key="10">
    <source>
        <dbReference type="Proteomes" id="UP000887575"/>
    </source>
</evidence>
<feature type="compositionally biased region" description="Acidic residues" evidence="7">
    <location>
        <begin position="197"/>
        <end position="207"/>
    </location>
</feature>
<keyword evidence="10" id="KW-1185">Reference proteome</keyword>
<evidence type="ECO:0000256" key="3">
    <source>
        <dbReference type="ARBA" id="ARBA00022525"/>
    </source>
</evidence>
<organism evidence="10 11">
    <name type="scientific">Mesorhabditis belari</name>
    <dbReference type="NCBI Taxonomy" id="2138241"/>
    <lineage>
        <taxon>Eukaryota</taxon>
        <taxon>Metazoa</taxon>
        <taxon>Ecdysozoa</taxon>
        <taxon>Nematoda</taxon>
        <taxon>Chromadorea</taxon>
        <taxon>Rhabditida</taxon>
        <taxon>Rhabditina</taxon>
        <taxon>Rhabditomorpha</taxon>
        <taxon>Rhabditoidea</taxon>
        <taxon>Rhabditidae</taxon>
        <taxon>Mesorhabditinae</taxon>
        <taxon>Mesorhabditis</taxon>
    </lineage>
</organism>
<dbReference type="GO" id="GO:0005576">
    <property type="term" value="C:extracellular region"/>
    <property type="evidence" value="ECO:0007669"/>
    <property type="project" value="UniProtKB-SubCell"/>
</dbReference>
<evidence type="ECO:0000256" key="6">
    <source>
        <dbReference type="SAM" id="Coils"/>
    </source>
</evidence>
<sequence>MQRVVSLLFLLSCCQAANILNFNNPMERAKRDISLAVTGSCIVTGDQLFANGFAVRQLNDTEQNLMQQYQQDLQEYKTTRQQLQAQLQNVTMRRMRGQQLSQTEQEALQQLRSLQSPSAPSFCSGNDTTLYIFDGCMIQDNKVYVGNNYARDLSSDESQQLEDFLTQIDAYMQYKQGQLDQKMSQFANRMQSMFGGQDDDNENDDGNDGSSNSGMNSSPASFPSSTPSSPSFSSSSPSSSTAPTFPTPPQFCFSF</sequence>
<accession>A0AAF3E9Y5</accession>
<feature type="compositionally biased region" description="Low complexity" evidence="7">
    <location>
        <begin position="208"/>
        <end position="244"/>
    </location>
</feature>
<name>A0AAF3E9Y5_9BILA</name>
<keyword evidence="6" id="KW-0175">Coiled coil</keyword>